<dbReference type="AlphaFoldDB" id="A0A7Z7FLY4"/>
<name>A0A7Z7FLY4_9HYPH</name>
<dbReference type="Proteomes" id="UP000198917">
    <property type="component" value="Unassembled WGS sequence"/>
</dbReference>
<comment type="caution">
    <text evidence="1">The sequence shown here is derived from an EMBL/GenBank/DDBJ whole genome shotgun (WGS) entry which is preliminary data.</text>
</comment>
<reference evidence="1 2" key="1">
    <citation type="submission" date="2016-10" db="EMBL/GenBank/DDBJ databases">
        <authorList>
            <person name="Varghese N."/>
            <person name="Submissions S."/>
        </authorList>
    </citation>
    <scope>NUCLEOTIDE SEQUENCE [LARGE SCALE GENOMIC DNA]</scope>
    <source>
        <strain evidence="1 2">PDC82</strain>
    </source>
</reference>
<organism evidence="1 2">
    <name type="scientific">Agrobacterium fabrum</name>
    <dbReference type="NCBI Taxonomy" id="1176649"/>
    <lineage>
        <taxon>Bacteria</taxon>
        <taxon>Pseudomonadati</taxon>
        <taxon>Pseudomonadota</taxon>
        <taxon>Alphaproteobacteria</taxon>
        <taxon>Hyphomicrobiales</taxon>
        <taxon>Rhizobiaceae</taxon>
        <taxon>Rhizobium/Agrobacterium group</taxon>
        <taxon>Agrobacterium</taxon>
        <taxon>Agrobacterium tumefaciens complex</taxon>
    </lineage>
</organism>
<proteinExistence type="predicted"/>
<evidence type="ECO:0008006" key="3">
    <source>
        <dbReference type="Google" id="ProtNLM"/>
    </source>
</evidence>
<gene>
    <name evidence="1" type="ORF">SAMN05428983_0552</name>
</gene>
<sequence length="229" mass="23052">MGFLSSLTGSKTGKATMQASDQNKDALFALRATGNQIIADGENKSRGALDQAIGAYQPWVDSGTAANSLYGDALGLNGTEGNARATGAFQTGPGYQFALDQGTQAALRGASAAGMLSSGNTLAALQDRGNGLANQEYGGWLSRLAGMSTQGQAAAGGQAQGYGNIANLYQSSADDQLGLESGVTQGIMGANNQWATGMEANNQARGSFLGGLLKGGIGLLTKAKTGGLF</sequence>
<dbReference type="EMBL" id="FNEW01000001">
    <property type="protein sequence ID" value="SDJ18857.1"/>
    <property type="molecule type" value="Genomic_DNA"/>
</dbReference>
<evidence type="ECO:0000313" key="2">
    <source>
        <dbReference type="Proteomes" id="UP000198917"/>
    </source>
</evidence>
<protein>
    <recommendedName>
        <fullName evidence="3">Tail fiber domain-containing protein</fullName>
    </recommendedName>
</protein>
<accession>A0A7Z7FLY4</accession>
<dbReference type="RefSeq" id="WP_092731588.1">
    <property type="nucleotide sequence ID" value="NZ_FNEW01000001.1"/>
</dbReference>
<evidence type="ECO:0000313" key="1">
    <source>
        <dbReference type="EMBL" id="SDJ18857.1"/>
    </source>
</evidence>